<name>A0A6J4VR15_9DEIN</name>
<protein>
    <submittedName>
        <fullName evidence="2">Uncharacterized protein</fullName>
    </submittedName>
</protein>
<feature type="transmembrane region" description="Helical" evidence="1">
    <location>
        <begin position="49"/>
        <end position="68"/>
    </location>
</feature>
<evidence type="ECO:0000256" key="1">
    <source>
        <dbReference type="SAM" id="Phobius"/>
    </source>
</evidence>
<sequence>MVTCRSASWDRFLPSSGEVQREDGDKPVHEAVYARGAGHKARALVRRTAMLKTAAITITLLLFTTGLARPFVGVFASGNYIINTDYDPLVVSLGAHAGVHNLLGLVGARGTVELSVYPDFALGGSFTDRANYHLTEVAGDALFSVSLVGVTGYAGVGAGIGRIFDAGAVQARVVAGAELAGVFVEVLPTLWLQTGTGTVYDLRARAGYNFGF</sequence>
<keyword evidence="1" id="KW-0812">Transmembrane</keyword>
<gene>
    <name evidence="2" type="ORF">AVDCRST_MAG86-3380</name>
</gene>
<evidence type="ECO:0000313" key="2">
    <source>
        <dbReference type="EMBL" id="CAA9585080.1"/>
    </source>
</evidence>
<organism evidence="2">
    <name type="scientific">uncultured Truepera sp</name>
    <dbReference type="NCBI Taxonomy" id="543023"/>
    <lineage>
        <taxon>Bacteria</taxon>
        <taxon>Thermotogati</taxon>
        <taxon>Deinococcota</taxon>
        <taxon>Deinococci</taxon>
        <taxon>Trueperales</taxon>
        <taxon>Trueperaceae</taxon>
        <taxon>Truepera</taxon>
        <taxon>environmental samples</taxon>
    </lineage>
</organism>
<dbReference type="EMBL" id="CADCWP010000304">
    <property type="protein sequence ID" value="CAA9585080.1"/>
    <property type="molecule type" value="Genomic_DNA"/>
</dbReference>
<reference evidence="2" key="1">
    <citation type="submission" date="2020-02" db="EMBL/GenBank/DDBJ databases">
        <authorList>
            <person name="Meier V. D."/>
        </authorList>
    </citation>
    <scope>NUCLEOTIDE SEQUENCE</scope>
    <source>
        <strain evidence="2">AVDCRST_MAG86</strain>
    </source>
</reference>
<accession>A0A6J4VR15</accession>
<keyword evidence="1" id="KW-1133">Transmembrane helix</keyword>
<keyword evidence="1" id="KW-0472">Membrane</keyword>
<dbReference type="AlphaFoldDB" id="A0A6J4VR15"/>
<proteinExistence type="predicted"/>